<dbReference type="GO" id="GO:0004222">
    <property type="term" value="F:metalloendopeptidase activity"/>
    <property type="evidence" value="ECO:0007669"/>
    <property type="project" value="InterPro"/>
</dbReference>
<comment type="cofactor">
    <cofactor evidence="1">
        <name>Zn(2+)</name>
        <dbReference type="ChEBI" id="CHEBI:29105"/>
    </cofactor>
</comment>
<sequence>MLGSAAAVPVASQSGRAVSISQADKQLGAQEHPKMLAEFGGAYNAPQAAYVTRVGRKIAVQSGLSNSQSDFTVTLLNSPVNNAFAIPGGYVYITRQLTGLINDEAELASVMGHEVGHVAARHATKRNQQQSLGTLGTLLGTLGAGLLTGSDEIAKLAQQVLGTGAQLWVLGYSRSQEYEADDLGVRYLAAAGYDPTASSTMLASLAAQSALDQRLGRVPARSVPTWASTHPDPASRVERARRQAQATGSRSTVRNRDAYLTALDGTLYDDDPRQGVIEGRTFRHPDLRLMFSIPQGFTMSNGTQSVSIAGNGGQGQFSSARFSGDMDAYIGAVFQQLAGQGGRIDYGTPQRTTINGIPVSFATAQANTSSGQVDVTVVAYRFGQSSAYHFVTLTPVGGSNPFNAMFQSMRRMTETEVKGVRPRRVSVVTVKAGDSSASLARRMAYSDGQLDRFLTLNAQPANRPLRVGQRVKLIVYG</sequence>
<dbReference type="InterPro" id="IPR018392">
    <property type="entry name" value="LysM"/>
</dbReference>
<gene>
    <name evidence="9" type="ORF">NX02_10830</name>
</gene>
<protein>
    <recommendedName>
        <fullName evidence="8">LysM domain-containing protein</fullName>
    </recommendedName>
</protein>
<reference evidence="9 10" key="1">
    <citation type="submission" date="2013-07" db="EMBL/GenBank/DDBJ databases">
        <title>Completed genome of Sphingomonas sanxanigenens NX02.</title>
        <authorList>
            <person name="Ma T."/>
            <person name="Huang H."/>
            <person name="Wu M."/>
            <person name="Li X."/>
            <person name="Li G."/>
        </authorList>
    </citation>
    <scope>NUCLEOTIDE SEQUENCE [LARGE SCALE GENOMIC DNA]</scope>
    <source>
        <strain evidence="9 10">NX02</strain>
    </source>
</reference>
<organism evidence="9 10">
    <name type="scientific">Sphingomonas sanxanigenens DSM 19645 = NX02</name>
    <dbReference type="NCBI Taxonomy" id="1123269"/>
    <lineage>
        <taxon>Bacteria</taxon>
        <taxon>Pseudomonadati</taxon>
        <taxon>Pseudomonadota</taxon>
        <taxon>Alphaproteobacteria</taxon>
        <taxon>Sphingomonadales</taxon>
        <taxon>Sphingomonadaceae</taxon>
        <taxon>Sphingomonas</taxon>
    </lineage>
</organism>
<dbReference type="HOGENOM" id="CLU_029002_5_1_5"/>
<dbReference type="PATRIC" id="fig|1123269.5.peg.2106"/>
<keyword evidence="3" id="KW-0479">Metal-binding</keyword>
<dbReference type="EMBL" id="CP006644">
    <property type="protein sequence ID" value="AHE53881.1"/>
    <property type="molecule type" value="Genomic_DNA"/>
</dbReference>
<keyword evidence="10" id="KW-1185">Reference proteome</keyword>
<evidence type="ECO:0000256" key="6">
    <source>
        <dbReference type="ARBA" id="ARBA00023049"/>
    </source>
</evidence>
<keyword evidence="6" id="KW-0482">Metalloprotease</keyword>
<evidence type="ECO:0000313" key="9">
    <source>
        <dbReference type="EMBL" id="AHE53881.1"/>
    </source>
</evidence>
<dbReference type="AlphaFoldDB" id="W0A9W1"/>
<proteinExistence type="predicted"/>
<evidence type="ECO:0000259" key="8">
    <source>
        <dbReference type="PROSITE" id="PS51782"/>
    </source>
</evidence>
<evidence type="ECO:0000256" key="1">
    <source>
        <dbReference type="ARBA" id="ARBA00001947"/>
    </source>
</evidence>
<evidence type="ECO:0000256" key="2">
    <source>
        <dbReference type="ARBA" id="ARBA00022670"/>
    </source>
</evidence>
<dbReference type="GO" id="GO:0051603">
    <property type="term" value="P:proteolysis involved in protein catabolic process"/>
    <property type="evidence" value="ECO:0007669"/>
    <property type="project" value="TreeGrafter"/>
</dbReference>
<dbReference type="KEGG" id="ssan:NX02_10830"/>
<accession>W0A9W1</accession>
<dbReference type="GO" id="GO:0016020">
    <property type="term" value="C:membrane"/>
    <property type="evidence" value="ECO:0007669"/>
    <property type="project" value="TreeGrafter"/>
</dbReference>
<evidence type="ECO:0000256" key="7">
    <source>
        <dbReference type="SAM" id="MobiDB-lite"/>
    </source>
</evidence>
<dbReference type="GO" id="GO:0046872">
    <property type="term" value="F:metal ion binding"/>
    <property type="evidence" value="ECO:0007669"/>
    <property type="project" value="UniProtKB-KW"/>
</dbReference>
<dbReference type="Gene3D" id="3.30.2010.10">
    <property type="entry name" value="Metalloproteases ('zincins'), catalytic domain"/>
    <property type="match status" value="1"/>
</dbReference>
<dbReference type="InterPro" id="IPR051156">
    <property type="entry name" value="Mito/Outer_Membr_Metalloprot"/>
</dbReference>
<keyword evidence="5" id="KW-0862">Zinc</keyword>
<evidence type="ECO:0000313" key="10">
    <source>
        <dbReference type="Proteomes" id="UP000018851"/>
    </source>
</evidence>
<feature type="domain" description="LysM" evidence="8">
    <location>
        <begin position="426"/>
        <end position="473"/>
    </location>
</feature>
<dbReference type="Proteomes" id="UP000018851">
    <property type="component" value="Chromosome"/>
</dbReference>
<dbReference type="PANTHER" id="PTHR22726:SF24">
    <property type="entry name" value="M48 FAMILY METALLOPEPTIDASE"/>
    <property type="match status" value="1"/>
</dbReference>
<dbReference type="Pfam" id="PF01435">
    <property type="entry name" value="Peptidase_M48"/>
    <property type="match status" value="1"/>
</dbReference>
<keyword evidence="2" id="KW-0645">Protease</keyword>
<dbReference type="PANTHER" id="PTHR22726">
    <property type="entry name" value="METALLOENDOPEPTIDASE OMA1"/>
    <property type="match status" value="1"/>
</dbReference>
<dbReference type="PROSITE" id="PS51782">
    <property type="entry name" value="LYSM"/>
    <property type="match status" value="1"/>
</dbReference>
<feature type="region of interest" description="Disordered" evidence="7">
    <location>
        <begin position="221"/>
        <end position="252"/>
    </location>
</feature>
<evidence type="ECO:0000256" key="5">
    <source>
        <dbReference type="ARBA" id="ARBA00022833"/>
    </source>
</evidence>
<name>W0A9W1_9SPHN</name>
<evidence type="ECO:0000256" key="3">
    <source>
        <dbReference type="ARBA" id="ARBA00022723"/>
    </source>
</evidence>
<keyword evidence="4" id="KW-0378">Hydrolase</keyword>
<dbReference type="eggNOG" id="COG4784">
    <property type="taxonomic scope" value="Bacteria"/>
</dbReference>
<dbReference type="CDD" id="cd00118">
    <property type="entry name" value="LysM"/>
    <property type="match status" value="1"/>
</dbReference>
<evidence type="ECO:0000256" key="4">
    <source>
        <dbReference type="ARBA" id="ARBA00022801"/>
    </source>
</evidence>
<dbReference type="InterPro" id="IPR001915">
    <property type="entry name" value="Peptidase_M48"/>
</dbReference>
<dbReference type="STRING" id="1123269.NX02_10830"/>